<organism evidence="1">
    <name type="scientific">Ophidiomyces ophidiicola</name>
    <dbReference type="NCBI Taxonomy" id="1387563"/>
    <lineage>
        <taxon>Eukaryota</taxon>
        <taxon>Fungi</taxon>
        <taxon>Dikarya</taxon>
        <taxon>Ascomycota</taxon>
        <taxon>Pezizomycotina</taxon>
        <taxon>Eurotiomycetes</taxon>
        <taxon>Eurotiomycetidae</taxon>
        <taxon>Onygenales</taxon>
        <taxon>Onygenaceae</taxon>
        <taxon>Ophidiomyces</taxon>
    </lineage>
</organism>
<sequence length="327" mass="36704">MVIDLTTESVLKDKPPQVALKATQTPTQRRDVFFTALRQKGIHHEEKLIALKSSLPLRKPSPKCTAGNSISSRNSSISLEIDSGRLGRKRRLENLLESPSGAFLLSSLPEHHGLSNHFWVDDVKKTASGMYPKAKAVKRESVKLHRGSQEFQHLSLATQSNLVLQELYGEKLASIKGPPVAFTSVQNTRKIDFNFEFIERYKIHEDVHQVDSNFNAGCYCLGKTCNLENCSCLSFALGKEQVVIPYKMGKNGVVVLHEDFMKRTLMIYECSFLCNCASSCMNRVVDRGRTVRLEIFQTENRGFGKHKGPILSSVGPISYLNDRTEIT</sequence>
<evidence type="ECO:0000313" key="1">
    <source>
        <dbReference type="EMBL" id="KAI2388727.1"/>
    </source>
</evidence>
<comment type="caution">
    <text evidence="1">The sequence shown here is derived from an EMBL/GenBank/DDBJ whole genome shotgun (WGS) entry which is preliminary data.</text>
</comment>
<proteinExistence type="predicted"/>
<accession>A0ACB8UZA0</accession>
<gene>
    <name evidence="1" type="ORF">LOY88_002496</name>
</gene>
<dbReference type="EMBL" id="JALBCA010000029">
    <property type="protein sequence ID" value="KAI2388727.1"/>
    <property type="molecule type" value="Genomic_DNA"/>
</dbReference>
<name>A0ACB8UZA0_9EURO</name>
<protein>
    <submittedName>
        <fullName evidence="1">Uncharacterized protein</fullName>
    </submittedName>
</protein>
<reference evidence="1" key="1">
    <citation type="journal article" date="2022" name="bioRxiv">
        <title>Population genetic analysis of Ophidiomyces ophidiicola, the causative agent of snake fungal disease, indicates recent introductions to the USA.</title>
        <authorList>
            <person name="Ladner J.T."/>
            <person name="Palmer J.M."/>
            <person name="Ettinger C.L."/>
            <person name="Stajich J.E."/>
            <person name="Farrell T.M."/>
            <person name="Glorioso B.M."/>
            <person name="Lawson B."/>
            <person name="Price S.J."/>
            <person name="Stengle A.G."/>
            <person name="Grear D.A."/>
            <person name="Lorch J.M."/>
        </authorList>
    </citation>
    <scope>NUCLEOTIDE SEQUENCE</scope>
    <source>
        <strain evidence="1">NWHC 24266-5</strain>
    </source>
</reference>